<dbReference type="SUPFAM" id="SSF55681">
    <property type="entry name" value="Class II aaRS and biotin synthetases"/>
    <property type="match status" value="1"/>
</dbReference>
<evidence type="ECO:0000256" key="8">
    <source>
        <dbReference type="HAMAP-Rule" id="MF_00125"/>
    </source>
</evidence>
<dbReference type="PANTHER" id="PTHR43707">
    <property type="entry name" value="HISTIDYL-TRNA SYNTHETASE"/>
    <property type="match status" value="1"/>
</dbReference>
<dbReference type="CDD" id="cd00773">
    <property type="entry name" value="HisRS-like_core"/>
    <property type="match status" value="1"/>
</dbReference>
<organism evidence="11 12">
    <name type="scientific">Dialister hominis</name>
    <dbReference type="NCBI Taxonomy" id="2582419"/>
    <lineage>
        <taxon>Bacteria</taxon>
        <taxon>Bacillati</taxon>
        <taxon>Bacillota</taxon>
        <taxon>Negativicutes</taxon>
        <taxon>Veillonellales</taxon>
        <taxon>Veillonellaceae</taxon>
        <taxon>Dialister</taxon>
    </lineage>
</organism>
<dbReference type="GO" id="GO:0000105">
    <property type="term" value="P:L-histidine biosynthetic process"/>
    <property type="evidence" value="ECO:0007669"/>
    <property type="project" value="UniProtKB-UniRule"/>
</dbReference>
<dbReference type="InterPro" id="IPR004516">
    <property type="entry name" value="HisRS/HisZ"/>
</dbReference>
<dbReference type="Gene3D" id="3.30.930.10">
    <property type="entry name" value="Bira Bifunctional Protein, Domain 2"/>
    <property type="match status" value="1"/>
</dbReference>
<reference evidence="12" key="1">
    <citation type="submission" date="2019-05" db="EMBL/GenBank/DDBJ databases">
        <title>Complete genome sequencing of Dialister sp. strain 5BBH33.</title>
        <authorList>
            <person name="Sakamoto M."/>
            <person name="Murakami T."/>
            <person name="Mori H."/>
        </authorList>
    </citation>
    <scope>NUCLEOTIDE SEQUENCE [LARGE SCALE GENOMIC DNA]</scope>
    <source>
        <strain evidence="12">5BBH33</strain>
    </source>
</reference>
<protein>
    <recommendedName>
        <fullName evidence="5 8">ATP phosphoribosyltransferase regulatory subunit</fullName>
    </recommendedName>
</protein>
<evidence type="ECO:0000259" key="10">
    <source>
        <dbReference type="Pfam" id="PF13393"/>
    </source>
</evidence>
<dbReference type="GO" id="GO:0016740">
    <property type="term" value="F:transferase activity"/>
    <property type="evidence" value="ECO:0007669"/>
    <property type="project" value="UniProtKB-ARBA"/>
</dbReference>
<comment type="subcellular location">
    <subcellularLocation>
        <location evidence="1 8">Cytoplasm</location>
    </subcellularLocation>
</comment>
<evidence type="ECO:0000256" key="1">
    <source>
        <dbReference type="ARBA" id="ARBA00004496"/>
    </source>
</evidence>
<dbReference type="InterPro" id="IPR004517">
    <property type="entry name" value="HisZ"/>
</dbReference>
<comment type="pathway">
    <text evidence="2 8">Amino-acid biosynthesis; L-histidine biosynthesis; L-histidine from 5-phospho-alpha-D-ribose 1-diphosphate: step 1/9.</text>
</comment>
<evidence type="ECO:0000256" key="7">
    <source>
        <dbReference type="ARBA" id="ARBA00025246"/>
    </source>
</evidence>
<dbReference type="PANTHER" id="PTHR43707:SF1">
    <property type="entry name" value="HISTIDINE--TRNA LIGASE, MITOCHONDRIAL-RELATED"/>
    <property type="match status" value="1"/>
</dbReference>
<dbReference type="InterPro" id="IPR045864">
    <property type="entry name" value="aa-tRNA-synth_II/BPL/LPL"/>
</dbReference>
<feature type="binding site" evidence="9">
    <location>
        <position position="109"/>
    </location>
    <ligand>
        <name>L-histidine</name>
        <dbReference type="ChEBI" id="CHEBI:57595"/>
    </ligand>
</feature>
<evidence type="ECO:0000256" key="3">
    <source>
        <dbReference type="ARBA" id="ARBA00005539"/>
    </source>
</evidence>
<keyword evidence="8" id="KW-0368">Histidine biosynthesis</keyword>
<dbReference type="HAMAP" id="MF_00125">
    <property type="entry name" value="HisZ"/>
    <property type="match status" value="1"/>
</dbReference>
<keyword evidence="8" id="KW-0028">Amino-acid biosynthesis</keyword>
<comment type="similarity">
    <text evidence="3 8">Belongs to the class-II aminoacyl-tRNA synthetase family. HisZ subfamily.</text>
</comment>
<evidence type="ECO:0000256" key="5">
    <source>
        <dbReference type="ARBA" id="ARBA00020397"/>
    </source>
</evidence>
<keyword evidence="12" id="KW-1185">Reference proteome</keyword>
<dbReference type="GO" id="GO:0004821">
    <property type="term" value="F:histidine-tRNA ligase activity"/>
    <property type="evidence" value="ECO:0007669"/>
    <property type="project" value="TreeGrafter"/>
</dbReference>
<dbReference type="Pfam" id="PF13393">
    <property type="entry name" value="tRNA-synt_His"/>
    <property type="match status" value="1"/>
</dbReference>
<dbReference type="GO" id="GO:0140096">
    <property type="term" value="F:catalytic activity, acting on a protein"/>
    <property type="evidence" value="ECO:0007669"/>
    <property type="project" value="UniProtKB-ARBA"/>
</dbReference>
<dbReference type="Proteomes" id="UP000320585">
    <property type="component" value="Chromosome"/>
</dbReference>
<sequence>MQSYGRIQDRVISVMLSHGCKIVQTPSFEDYDSYGTYFPSLRKEMIKTIDSDGSVLVLRPDVTLPLVKAAAIEFPDGSELLKYGYVTTVFRNYYGMTSHGRDFLQAGVEVLGDPTPECDGEVIVTAAEFLESVGIESMRIDLGTVAYMDALFEALELSERQADELRSCMEKRNLVSFREIAESLPLSGKRRTALLELPSLFGPYGPTMSRARSLCLNGQMDQALDRISRVYEYLASAGYEKLAHQDFGFASHMGYYSDLVFRIYVDDALYSLVSGGRYDKLSEQFGPARPACGFGMNMNLLYEYMTDSGLLDEEGPSFQLAVSYDRFSKNLAADLTRWRKKGYRVMGYRLGNTVDPSDYAAMAVYRDGSYETGGEILSPDEMEKKLEAMKSCCT</sequence>
<evidence type="ECO:0000256" key="6">
    <source>
        <dbReference type="ARBA" id="ARBA00022490"/>
    </source>
</evidence>
<dbReference type="EMBL" id="AP019697">
    <property type="protein sequence ID" value="BBK25920.1"/>
    <property type="molecule type" value="Genomic_DNA"/>
</dbReference>
<name>A0A8D4UVU6_9FIRM</name>
<dbReference type="GO" id="GO:0005737">
    <property type="term" value="C:cytoplasm"/>
    <property type="evidence" value="ECO:0007669"/>
    <property type="project" value="UniProtKB-SubCell"/>
</dbReference>
<evidence type="ECO:0000313" key="11">
    <source>
        <dbReference type="EMBL" id="BBK25920.1"/>
    </source>
</evidence>
<dbReference type="AlphaFoldDB" id="A0A8D4UVU6"/>
<dbReference type="GO" id="GO:0006427">
    <property type="term" value="P:histidyl-tRNA aminoacylation"/>
    <property type="evidence" value="ECO:0007669"/>
    <property type="project" value="TreeGrafter"/>
</dbReference>
<feature type="binding site" evidence="9">
    <location>
        <position position="91"/>
    </location>
    <ligand>
        <name>L-histidine</name>
        <dbReference type="ChEBI" id="CHEBI:57595"/>
    </ligand>
</feature>
<evidence type="ECO:0000256" key="4">
    <source>
        <dbReference type="ARBA" id="ARBA00011496"/>
    </source>
</evidence>
<evidence type="ECO:0000256" key="2">
    <source>
        <dbReference type="ARBA" id="ARBA00004667"/>
    </source>
</evidence>
<dbReference type="PIRSF" id="PIRSF001549">
    <property type="entry name" value="His-tRNA_synth"/>
    <property type="match status" value="1"/>
</dbReference>
<dbReference type="KEGG" id="dho:Dia5BBH33_18550"/>
<feature type="domain" description="Class II Histidinyl-tRNA synthetase (HisRS)-like catalytic core" evidence="10">
    <location>
        <begin position="6"/>
        <end position="299"/>
    </location>
</feature>
<evidence type="ECO:0000256" key="9">
    <source>
        <dbReference type="PIRSR" id="PIRSR001549-1"/>
    </source>
</evidence>
<evidence type="ECO:0000313" key="12">
    <source>
        <dbReference type="Proteomes" id="UP000320585"/>
    </source>
</evidence>
<feature type="binding site" evidence="9">
    <location>
        <begin position="61"/>
        <end position="63"/>
    </location>
    <ligand>
        <name>L-histidine</name>
        <dbReference type="ChEBI" id="CHEBI:57595"/>
    </ligand>
</feature>
<dbReference type="UniPathway" id="UPA00031">
    <property type="reaction ID" value="UER00006"/>
</dbReference>
<dbReference type="InterPro" id="IPR041715">
    <property type="entry name" value="HisRS-like_core"/>
</dbReference>
<proteinExistence type="inferred from homology"/>
<feature type="binding site" evidence="9">
    <location>
        <begin position="255"/>
        <end position="256"/>
    </location>
    <ligand>
        <name>L-histidine</name>
        <dbReference type="ChEBI" id="CHEBI:57595"/>
    </ligand>
</feature>
<comment type="function">
    <text evidence="7 8">Required for the first step of histidine biosynthesis. May allow the feedback regulation of ATP phosphoribosyltransferase activity by histidine.</text>
</comment>
<comment type="miscellaneous">
    <text evidence="8">This function is generally fulfilled by the C-terminal part of HisG, which is missing in some bacteria such as this one.</text>
</comment>
<feature type="binding site" evidence="9">
    <location>
        <position position="105"/>
    </location>
    <ligand>
        <name>L-histidine</name>
        <dbReference type="ChEBI" id="CHEBI:57595"/>
    </ligand>
</feature>
<keyword evidence="6 8" id="KW-0963">Cytoplasm</keyword>
<accession>A0A8D4UVU6</accession>
<comment type="subunit">
    <text evidence="4 8">Heteromultimer composed of HisG and HisZ subunits.</text>
</comment>
<gene>
    <name evidence="8" type="primary">hisZ</name>
    <name evidence="11" type="ORF">Dia5BBH33_18550</name>
</gene>